<protein>
    <submittedName>
        <fullName evidence="7">Mycofactocin system transcriptional regulator</fullName>
    </submittedName>
</protein>
<evidence type="ECO:0000313" key="7">
    <source>
        <dbReference type="EMBL" id="ARJ07273.1"/>
    </source>
</evidence>
<organism evidence="7 8">
    <name type="scientific">Cnuibacter physcomitrellae</name>
    <dbReference type="NCBI Taxonomy" id="1619308"/>
    <lineage>
        <taxon>Bacteria</taxon>
        <taxon>Bacillati</taxon>
        <taxon>Actinomycetota</taxon>
        <taxon>Actinomycetes</taxon>
        <taxon>Micrococcales</taxon>
        <taxon>Microbacteriaceae</taxon>
        <taxon>Cnuibacter</taxon>
    </lineage>
</organism>
<sequence>MPGAQPEPAAEPPRVGRSPSTSQAELSHIALELFVTRGFDETTVDDIAAAAGIGRRTFFRYFPSKNDLPWGDFEGLVERMRVTLDAVPDEVPLLTALRSAVIEFNRFPEIEVPYHRRRMELLLTVPTLVAHSTLRYASWRAVVAEFAARRLGQPVDAMEPQGIAWTYLAVSIAAYEQWLQHEGSDLAEVMERTFATLDTAFGGGQAGGGSGAADG</sequence>
<keyword evidence="8" id="KW-1185">Reference proteome</keyword>
<gene>
    <name evidence="7" type="ORF">B5808_07255</name>
</gene>
<dbReference type="KEGG" id="cphy:B5808_07255"/>
<dbReference type="Proteomes" id="UP000192775">
    <property type="component" value="Chromosome"/>
</dbReference>
<dbReference type="GO" id="GO:0000976">
    <property type="term" value="F:transcription cis-regulatory region binding"/>
    <property type="evidence" value="ECO:0007669"/>
    <property type="project" value="TreeGrafter"/>
</dbReference>
<dbReference type="AlphaFoldDB" id="A0A1X9LQ19"/>
<dbReference type="NCBIfam" id="TIGR03968">
    <property type="entry name" value="mycofact_TetR"/>
    <property type="match status" value="1"/>
</dbReference>
<dbReference type="STRING" id="1619308.B5808_07255"/>
<dbReference type="InterPro" id="IPR041347">
    <property type="entry name" value="MftR_C"/>
</dbReference>
<dbReference type="InterPro" id="IPR001647">
    <property type="entry name" value="HTH_TetR"/>
</dbReference>
<feature type="DNA-binding region" description="H-T-H motif" evidence="4">
    <location>
        <begin position="43"/>
        <end position="62"/>
    </location>
</feature>
<accession>A0A1X9LQ19</accession>
<dbReference type="Gene3D" id="1.10.10.60">
    <property type="entry name" value="Homeodomain-like"/>
    <property type="match status" value="1"/>
</dbReference>
<keyword evidence="2 4" id="KW-0238">DNA-binding</keyword>
<dbReference type="GO" id="GO:0003700">
    <property type="term" value="F:DNA-binding transcription factor activity"/>
    <property type="evidence" value="ECO:0007669"/>
    <property type="project" value="TreeGrafter"/>
</dbReference>
<evidence type="ECO:0000256" key="2">
    <source>
        <dbReference type="ARBA" id="ARBA00023125"/>
    </source>
</evidence>
<name>A0A1X9LQ19_9MICO</name>
<evidence type="ECO:0000256" key="1">
    <source>
        <dbReference type="ARBA" id="ARBA00023015"/>
    </source>
</evidence>
<evidence type="ECO:0000256" key="4">
    <source>
        <dbReference type="PROSITE-ProRule" id="PRU00335"/>
    </source>
</evidence>
<dbReference type="EMBL" id="CP020715">
    <property type="protein sequence ID" value="ARJ07273.1"/>
    <property type="molecule type" value="Genomic_DNA"/>
</dbReference>
<dbReference type="SUPFAM" id="SSF46689">
    <property type="entry name" value="Homeodomain-like"/>
    <property type="match status" value="1"/>
</dbReference>
<evidence type="ECO:0000313" key="8">
    <source>
        <dbReference type="Proteomes" id="UP000192775"/>
    </source>
</evidence>
<evidence type="ECO:0000259" key="6">
    <source>
        <dbReference type="PROSITE" id="PS50977"/>
    </source>
</evidence>
<dbReference type="InterPro" id="IPR023851">
    <property type="entry name" value="Tscrpt_reg_TetR-type"/>
</dbReference>
<proteinExistence type="predicted"/>
<dbReference type="PANTHER" id="PTHR30055">
    <property type="entry name" value="HTH-TYPE TRANSCRIPTIONAL REGULATOR RUTR"/>
    <property type="match status" value="1"/>
</dbReference>
<dbReference type="PRINTS" id="PR00455">
    <property type="entry name" value="HTHTETR"/>
</dbReference>
<keyword evidence="3" id="KW-0804">Transcription</keyword>
<dbReference type="Pfam" id="PF00440">
    <property type="entry name" value="TetR_N"/>
    <property type="match status" value="1"/>
</dbReference>
<dbReference type="InterPro" id="IPR009057">
    <property type="entry name" value="Homeodomain-like_sf"/>
</dbReference>
<dbReference type="PROSITE" id="PS50977">
    <property type="entry name" value="HTH_TETR_2"/>
    <property type="match status" value="1"/>
</dbReference>
<dbReference type="PROSITE" id="PS01081">
    <property type="entry name" value="HTH_TETR_1"/>
    <property type="match status" value="1"/>
</dbReference>
<evidence type="ECO:0000256" key="3">
    <source>
        <dbReference type="ARBA" id="ARBA00023163"/>
    </source>
</evidence>
<dbReference type="InterPro" id="IPR023772">
    <property type="entry name" value="DNA-bd_HTH_TetR-type_CS"/>
</dbReference>
<feature type="domain" description="HTH tetR-type" evidence="6">
    <location>
        <begin position="20"/>
        <end position="80"/>
    </location>
</feature>
<dbReference type="InterPro" id="IPR050109">
    <property type="entry name" value="HTH-type_TetR-like_transc_reg"/>
</dbReference>
<dbReference type="Pfam" id="PF17754">
    <property type="entry name" value="TetR_C_14"/>
    <property type="match status" value="1"/>
</dbReference>
<dbReference type="PANTHER" id="PTHR30055:SF238">
    <property type="entry name" value="MYCOFACTOCIN BIOSYNTHESIS TRANSCRIPTIONAL REGULATOR MFTR-RELATED"/>
    <property type="match status" value="1"/>
</dbReference>
<reference evidence="7 8" key="1">
    <citation type="submission" date="2017-04" db="EMBL/GenBank/DDBJ databases">
        <authorList>
            <person name="Afonso C.L."/>
            <person name="Miller P.J."/>
            <person name="Scott M.A."/>
            <person name="Spackman E."/>
            <person name="Goraichik I."/>
            <person name="Dimitrov K.M."/>
            <person name="Suarez D.L."/>
            <person name="Swayne D.E."/>
        </authorList>
    </citation>
    <scope>NUCLEOTIDE SEQUENCE [LARGE SCALE GENOMIC DNA]</scope>
    <source>
        <strain evidence="8">XA(T)</strain>
    </source>
</reference>
<feature type="region of interest" description="Disordered" evidence="5">
    <location>
        <begin position="1"/>
        <end position="22"/>
    </location>
</feature>
<keyword evidence="1" id="KW-0805">Transcription regulation</keyword>
<evidence type="ECO:0000256" key="5">
    <source>
        <dbReference type="SAM" id="MobiDB-lite"/>
    </source>
</evidence>
<dbReference type="Gene3D" id="1.10.357.10">
    <property type="entry name" value="Tetracycline Repressor, domain 2"/>
    <property type="match status" value="1"/>
</dbReference>